<organism evidence="2 3">
    <name type="scientific">Oryza meyeriana var. granulata</name>
    <dbReference type="NCBI Taxonomy" id="110450"/>
    <lineage>
        <taxon>Eukaryota</taxon>
        <taxon>Viridiplantae</taxon>
        <taxon>Streptophyta</taxon>
        <taxon>Embryophyta</taxon>
        <taxon>Tracheophyta</taxon>
        <taxon>Spermatophyta</taxon>
        <taxon>Magnoliopsida</taxon>
        <taxon>Liliopsida</taxon>
        <taxon>Poales</taxon>
        <taxon>Poaceae</taxon>
        <taxon>BOP clade</taxon>
        <taxon>Oryzoideae</taxon>
        <taxon>Oryzeae</taxon>
        <taxon>Oryzinae</taxon>
        <taxon>Oryza</taxon>
        <taxon>Oryza meyeriana</taxon>
    </lineage>
</organism>
<protein>
    <recommendedName>
        <fullName evidence="1">Retroviral polymerase SH3-like domain-containing protein</fullName>
    </recommendedName>
</protein>
<sequence>MIFVGYEPGAKAYCCYDLASRGVVVSRDVVFDEAAQWDWSAEDGGGQADDEPFTIEYTTEYVSGAPQAAAWMSAPVAPSSAPA</sequence>
<feature type="domain" description="Retroviral polymerase SH3-like" evidence="1">
    <location>
        <begin position="1"/>
        <end position="42"/>
    </location>
</feature>
<keyword evidence="3" id="KW-1185">Reference proteome</keyword>
<dbReference type="Pfam" id="PF25597">
    <property type="entry name" value="SH3_retrovirus"/>
    <property type="match status" value="1"/>
</dbReference>
<evidence type="ECO:0000313" key="3">
    <source>
        <dbReference type="Proteomes" id="UP000479710"/>
    </source>
</evidence>
<evidence type="ECO:0000313" key="2">
    <source>
        <dbReference type="EMBL" id="KAF0918024.1"/>
    </source>
</evidence>
<proteinExistence type="predicted"/>
<reference evidence="2 3" key="1">
    <citation type="submission" date="2019-11" db="EMBL/GenBank/DDBJ databases">
        <title>Whole genome sequence of Oryza granulata.</title>
        <authorList>
            <person name="Li W."/>
        </authorList>
    </citation>
    <scope>NUCLEOTIDE SEQUENCE [LARGE SCALE GENOMIC DNA]</scope>
    <source>
        <strain evidence="3">cv. Menghai</strain>
        <tissue evidence="2">Leaf</tissue>
    </source>
</reference>
<dbReference type="Proteomes" id="UP000479710">
    <property type="component" value="Unassembled WGS sequence"/>
</dbReference>
<comment type="caution">
    <text evidence="2">The sequence shown here is derived from an EMBL/GenBank/DDBJ whole genome shotgun (WGS) entry which is preliminary data.</text>
</comment>
<accession>A0A6G1E0V7</accession>
<dbReference type="OrthoDB" id="1750165at2759"/>
<dbReference type="EMBL" id="SPHZ02000005">
    <property type="protein sequence ID" value="KAF0918024.1"/>
    <property type="molecule type" value="Genomic_DNA"/>
</dbReference>
<dbReference type="AlphaFoldDB" id="A0A6G1E0V7"/>
<gene>
    <name evidence="2" type="ORF">E2562_021715</name>
</gene>
<evidence type="ECO:0000259" key="1">
    <source>
        <dbReference type="Pfam" id="PF25597"/>
    </source>
</evidence>
<name>A0A6G1E0V7_9ORYZ</name>
<dbReference type="InterPro" id="IPR057670">
    <property type="entry name" value="SH3_retrovirus"/>
</dbReference>